<organism evidence="3 4">
    <name type="scientific">Pomacea canaliculata</name>
    <name type="common">Golden apple snail</name>
    <dbReference type="NCBI Taxonomy" id="400727"/>
    <lineage>
        <taxon>Eukaryota</taxon>
        <taxon>Metazoa</taxon>
        <taxon>Spiralia</taxon>
        <taxon>Lophotrochozoa</taxon>
        <taxon>Mollusca</taxon>
        <taxon>Gastropoda</taxon>
        <taxon>Caenogastropoda</taxon>
        <taxon>Architaenioglossa</taxon>
        <taxon>Ampullarioidea</taxon>
        <taxon>Ampullariidae</taxon>
        <taxon>Pomacea</taxon>
    </lineage>
</organism>
<dbReference type="InterPro" id="IPR014768">
    <property type="entry name" value="GBD/FH3_dom"/>
</dbReference>
<dbReference type="InterPro" id="IPR051412">
    <property type="entry name" value="Formin_Homology_Diaphanous_sf"/>
</dbReference>
<dbReference type="InterPro" id="IPR011989">
    <property type="entry name" value="ARM-like"/>
</dbReference>
<dbReference type="InterPro" id="IPR010473">
    <property type="entry name" value="GTPase-bd"/>
</dbReference>
<dbReference type="Gene3D" id="1.25.10.10">
    <property type="entry name" value="Leucine-rich Repeat Variant"/>
    <property type="match status" value="1"/>
</dbReference>
<accession>A0A2T7PLE2</accession>
<dbReference type="PROSITE" id="PS51232">
    <property type="entry name" value="GBD_FH3"/>
    <property type="match status" value="1"/>
</dbReference>
<evidence type="ECO:0000259" key="2">
    <source>
        <dbReference type="PROSITE" id="PS51232"/>
    </source>
</evidence>
<evidence type="ECO:0000256" key="1">
    <source>
        <dbReference type="SAM" id="MobiDB-lite"/>
    </source>
</evidence>
<dbReference type="SUPFAM" id="SSF48371">
    <property type="entry name" value="ARM repeat"/>
    <property type="match status" value="1"/>
</dbReference>
<protein>
    <recommendedName>
        <fullName evidence="2">GBD/FH3 domain-containing protein</fullName>
    </recommendedName>
</protein>
<evidence type="ECO:0000313" key="4">
    <source>
        <dbReference type="Proteomes" id="UP000245119"/>
    </source>
</evidence>
<dbReference type="GO" id="GO:0030041">
    <property type="term" value="P:actin filament polymerization"/>
    <property type="evidence" value="ECO:0007669"/>
    <property type="project" value="TreeGrafter"/>
</dbReference>
<dbReference type="GO" id="GO:0003779">
    <property type="term" value="F:actin binding"/>
    <property type="evidence" value="ECO:0007669"/>
    <property type="project" value="InterPro"/>
</dbReference>
<sequence length="378" mass="42112">MLSAPESSHTEPDTSVPLASGQVSTTEDTEQEEGKGKQAAMSLKKKGSSITGKLKKAKNKITALKKISRREKHGHTGSSQSDPSPAYSDPHDVTDGLFRPPSPDLDNIFYDEDDDNDNWPNIDLKLDDTNILDEMQQDLNKKGASVLLRVDKPERVKTRDKTERLQVRTGEQESLRHYVHKLKHPDLRGDERLKLLKSLNSSLNSRPVSVFRESVSSEEGLMDAILWNLERLCDSKDERESTYECVHCLKAYINKFGLNEILAHPNAIAILCRSFTVADPLTCLVTAGMLAALCIAPPNGHEKVLEGLTLQGNALGEERFKTLVLCMGMRDNPAIQLACIQLVNVIISTPDDLDVRIHLRSEIMRTGMVDLIKILLLE</sequence>
<dbReference type="Proteomes" id="UP000245119">
    <property type="component" value="Linkage Group LG3"/>
</dbReference>
<reference evidence="3 4" key="1">
    <citation type="submission" date="2018-04" db="EMBL/GenBank/DDBJ databases">
        <title>The genome of golden apple snail Pomacea canaliculata provides insight into stress tolerance and invasive adaptation.</title>
        <authorList>
            <person name="Liu C."/>
            <person name="Liu B."/>
            <person name="Ren Y."/>
            <person name="Zhang Y."/>
            <person name="Wang H."/>
            <person name="Li S."/>
            <person name="Jiang F."/>
            <person name="Yin L."/>
            <person name="Zhang G."/>
            <person name="Qian W."/>
            <person name="Fan W."/>
        </authorList>
    </citation>
    <scope>NUCLEOTIDE SEQUENCE [LARGE SCALE GENOMIC DNA]</scope>
    <source>
        <strain evidence="3">SZHN2017</strain>
        <tissue evidence="3">Muscle</tissue>
    </source>
</reference>
<feature type="domain" description="GBD/FH3" evidence="2">
    <location>
        <begin position="124"/>
        <end position="378"/>
    </location>
</feature>
<dbReference type="Pfam" id="PF06367">
    <property type="entry name" value="Drf_FH3"/>
    <property type="match status" value="1"/>
</dbReference>
<gene>
    <name evidence="3" type="ORF">C0Q70_05519</name>
</gene>
<dbReference type="STRING" id="400727.A0A2T7PLE2"/>
<name>A0A2T7PLE2_POMCA</name>
<dbReference type="GO" id="GO:0031267">
    <property type="term" value="F:small GTPase binding"/>
    <property type="evidence" value="ECO:0007669"/>
    <property type="project" value="InterPro"/>
</dbReference>
<dbReference type="PANTHER" id="PTHR45691">
    <property type="entry name" value="PROTEIN DIAPHANOUS"/>
    <property type="match status" value="1"/>
</dbReference>
<feature type="compositionally biased region" description="Basic residues" evidence="1">
    <location>
        <begin position="43"/>
        <end position="59"/>
    </location>
</feature>
<dbReference type="Pfam" id="PF06371">
    <property type="entry name" value="Drf_GBD"/>
    <property type="match status" value="1"/>
</dbReference>
<dbReference type="GO" id="GO:0005884">
    <property type="term" value="C:actin filament"/>
    <property type="evidence" value="ECO:0007669"/>
    <property type="project" value="TreeGrafter"/>
</dbReference>
<dbReference type="InterPro" id="IPR010472">
    <property type="entry name" value="FH3_dom"/>
</dbReference>
<keyword evidence="4" id="KW-1185">Reference proteome</keyword>
<dbReference type="AlphaFoldDB" id="A0A2T7PLE2"/>
<dbReference type="EMBL" id="PZQS01000003">
    <property type="protein sequence ID" value="PVD34251.1"/>
    <property type="molecule type" value="Genomic_DNA"/>
</dbReference>
<feature type="compositionally biased region" description="Basic residues" evidence="1">
    <location>
        <begin position="66"/>
        <end position="75"/>
    </location>
</feature>
<dbReference type="OrthoDB" id="1104827at2759"/>
<dbReference type="InterPro" id="IPR016024">
    <property type="entry name" value="ARM-type_fold"/>
</dbReference>
<dbReference type="PANTHER" id="PTHR45691:SF6">
    <property type="entry name" value="PROTEIN DIAPHANOUS"/>
    <property type="match status" value="1"/>
</dbReference>
<proteinExistence type="predicted"/>
<feature type="region of interest" description="Disordered" evidence="1">
    <location>
        <begin position="1"/>
        <end position="102"/>
    </location>
</feature>
<evidence type="ECO:0000313" key="3">
    <source>
        <dbReference type="EMBL" id="PVD34251.1"/>
    </source>
</evidence>
<dbReference type="SMART" id="SM01140">
    <property type="entry name" value="Drf_GBD"/>
    <property type="match status" value="1"/>
</dbReference>
<comment type="caution">
    <text evidence="3">The sequence shown here is derived from an EMBL/GenBank/DDBJ whole genome shotgun (WGS) entry which is preliminary data.</text>
</comment>